<evidence type="ECO:0000313" key="6">
    <source>
        <dbReference type="EMBL" id="MFB9995076.1"/>
    </source>
</evidence>
<accession>A0ABV6B9I2</accession>
<dbReference type="InterPro" id="IPR046335">
    <property type="entry name" value="LacI/GalR-like_sensor"/>
</dbReference>
<evidence type="ECO:0000256" key="4">
    <source>
        <dbReference type="SAM" id="MobiDB-lite"/>
    </source>
</evidence>
<feature type="domain" description="HTH lacI-type" evidence="5">
    <location>
        <begin position="37"/>
        <end position="92"/>
    </location>
</feature>
<dbReference type="InterPro" id="IPR010982">
    <property type="entry name" value="Lambda_DNA-bd_dom_sf"/>
</dbReference>
<dbReference type="PANTHER" id="PTHR30146">
    <property type="entry name" value="LACI-RELATED TRANSCRIPTIONAL REPRESSOR"/>
    <property type="match status" value="1"/>
</dbReference>
<evidence type="ECO:0000259" key="5">
    <source>
        <dbReference type="PROSITE" id="PS50932"/>
    </source>
</evidence>
<sequence>MPSAKTPLSAALSPESEAQQPGDAAAEGARILPARRTTLRDVALALGVSVATVSNAYNRPDQLSPDLRERVFEQAAALGYTGPDPLARSLRRGRTQVIGVLYDAPLAYAFADPAASLFLGGVAHALQDAGLSLLLLSGRSEAAPAGDAARSASVDGFISYAAAHGSPLLDAALTRNLPTVLVDHLARLGQSGTQQVPESAHPIIGINDTDGARLAAEHLLTLGHTAIGVLGLPLRADGFTGTVTPERERRATNTHILARLQGYRAALQEAPHSALPTYEVADNTPGGGQQAAQELLTQSPDITALLCMSDVLAQGALAAAAALGLRVPEELSLIGFDDIPSSAALSLTTVRQPTAQKGEQAGRALLALLAGQTPPNVLLPTTLVVRGSTGRRADQG</sequence>
<dbReference type="RefSeq" id="WP_380016658.1">
    <property type="nucleotide sequence ID" value="NZ_JBHLYR010000079.1"/>
</dbReference>
<dbReference type="Gene3D" id="3.40.50.2300">
    <property type="match status" value="2"/>
</dbReference>
<feature type="region of interest" description="Disordered" evidence="4">
    <location>
        <begin position="1"/>
        <end position="24"/>
    </location>
</feature>
<dbReference type="SUPFAM" id="SSF47413">
    <property type="entry name" value="lambda repressor-like DNA-binding domains"/>
    <property type="match status" value="1"/>
</dbReference>
<organism evidence="6 7">
    <name type="scientific">Deinococcus oregonensis</name>
    <dbReference type="NCBI Taxonomy" id="1805970"/>
    <lineage>
        <taxon>Bacteria</taxon>
        <taxon>Thermotogati</taxon>
        <taxon>Deinococcota</taxon>
        <taxon>Deinococci</taxon>
        <taxon>Deinococcales</taxon>
        <taxon>Deinococcaceae</taxon>
        <taxon>Deinococcus</taxon>
    </lineage>
</organism>
<keyword evidence="2 6" id="KW-0238">DNA-binding</keyword>
<dbReference type="PROSITE" id="PS50932">
    <property type="entry name" value="HTH_LACI_2"/>
    <property type="match status" value="1"/>
</dbReference>
<keyword evidence="3" id="KW-0804">Transcription</keyword>
<comment type="caution">
    <text evidence="6">The sequence shown here is derived from an EMBL/GenBank/DDBJ whole genome shotgun (WGS) entry which is preliminary data.</text>
</comment>
<dbReference type="PANTHER" id="PTHR30146:SF138">
    <property type="entry name" value="TRANSCRIPTIONAL REGULATORY PROTEIN"/>
    <property type="match status" value="1"/>
</dbReference>
<dbReference type="Pfam" id="PF13377">
    <property type="entry name" value="Peripla_BP_3"/>
    <property type="match status" value="1"/>
</dbReference>
<evidence type="ECO:0000256" key="2">
    <source>
        <dbReference type="ARBA" id="ARBA00023125"/>
    </source>
</evidence>
<evidence type="ECO:0000256" key="3">
    <source>
        <dbReference type="ARBA" id="ARBA00023163"/>
    </source>
</evidence>
<dbReference type="Gene3D" id="1.10.260.40">
    <property type="entry name" value="lambda repressor-like DNA-binding domains"/>
    <property type="match status" value="1"/>
</dbReference>
<dbReference type="CDD" id="cd06279">
    <property type="entry name" value="PBP1_LacI-like"/>
    <property type="match status" value="1"/>
</dbReference>
<dbReference type="CDD" id="cd01392">
    <property type="entry name" value="HTH_LacI"/>
    <property type="match status" value="1"/>
</dbReference>
<dbReference type="EMBL" id="JBHLYR010000079">
    <property type="protein sequence ID" value="MFB9995076.1"/>
    <property type="molecule type" value="Genomic_DNA"/>
</dbReference>
<keyword evidence="7" id="KW-1185">Reference proteome</keyword>
<evidence type="ECO:0000256" key="1">
    <source>
        <dbReference type="ARBA" id="ARBA00023015"/>
    </source>
</evidence>
<dbReference type="Proteomes" id="UP001589733">
    <property type="component" value="Unassembled WGS sequence"/>
</dbReference>
<gene>
    <name evidence="6" type="ORF">ACFFLM_24300</name>
</gene>
<evidence type="ECO:0000313" key="7">
    <source>
        <dbReference type="Proteomes" id="UP001589733"/>
    </source>
</evidence>
<dbReference type="SMART" id="SM00354">
    <property type="entry name" value="HTH_LACI"/>
    <property type="match status" value="1"/>
</dbReference>
<protein>
    <submittedName>
        <fullName evidence="6">LacI family DNA-binding transcriptional regulator</fullName>
    </submittedName>
</protein>
<dbReference type="GO" id="GO:0003677">
    <property type="term" value="F:DNA binding"/>
    <property type="evidence" value="ECO:0007669"/>
    <property type="project" value="UniProtKB-KW"/>
</dbReference>
<dbReference type="InterPro" id="IPR028082">
    <property type="entry name" value="Peripla_BP_I"/>
</dbReference>
<name>A0ABV6B9I2_9DEIO</name>
<reference evidence="6 7" key="1">
    <citation type="submission" date="2024-09" db="EMBL/GenBank/DDBJ databases">
        <authorList>
            <person name="Sun Q."/>
            <person name="Mori K."/>
        </authorList>
    </citation>
    <scope>NUCLEOTIDE SEQUENCE [LARGE SCALE GENOMIC DNA]</scope>
    <source>
        <strain evidence="6 7">JCM 13503</strain>
    </source>
</reference>
<proteinExistence type="predicted"/>
<keyword evidence="1" id="KW-0805">Transcription regulation</keyword>
<dbReference type="SUPFAM" id="SSF53822">
    <property type="entry name" value="Periplasmic binding protein-like I"/>
    <property type="match status" value="1"/>
</dbReference>
<dbReference type="Pfam" id="PF00356">
    <property type="entry name" value="LacI"/>
    <property type="match status" value="1"/>
</dbReference>
<dbReference type="InterPro" id="IPR000843">
    <property type="entry name" value="HTH_LacI"/>
</dbReference>